<proteinExistence type="predicted"/>
<organism evidence="1 2">
    <name type="scientific">Candidatus Edwardsbacteria bacterium GWF2_54_11</name>
    <dbReference type="NCBI Taxonomy" id="1817851"/>
    <lineage>
        <taxon>Bacteria</taxon>
        <taxon>Candidatus Edwardsiibacteriota</taxon>
    </lineage>
</organism>
<comment type="caution">
    <text evidence="1">The sequence shown here is derived from an EMBL/GenBank/DDBJ whole genome shotgun (WGS) entry which is preliminary data.</text>
</comment>
<gene>
    <name evidence="1" type="ORF">A2024_05550</name>
</gene>
<protein>
    <recommendedName>
        <fullName evidence="3">Uracil-DNA glycosylase-like domain-containing protein</fullName>
    </recommendedName>
</protein>
<accession>A0A1F5RIY1</accession>
<evidence type="ECO:0008006" key="3">
    <source>
        <dbReference type="Google" id="ProtNLM"/>
    </source>
</evidence>
<evidence type="ECO:0000313" key="1">
    <source>
        <dbReference type="EMBL" id="OGF14001.1"/>
    </source>
</evidence>
<dbReference type="Proteomes" id="UP000177230">
    <property type="component" value="Unassembled WGS sequence"/>
</dbReference>
<name>A0A1F5RIY1_9BACT</name>
<evidence type="ECO:0000313" key="2">
    <source>
        <dbReference type="Proteomes" id="UP000177230"/>
    </source>
</evidence>
<reference evidence="1 2" key="1">
    <citation type="journal article" date="2016" name="Nat. Commun.">
        <title>Thousands of microbial genomes shed light on interconnected biogeochemical processes in an aquifer system.</title>
        <authorList>
            <person name="Anantharaman K."/>
            <person name="Brown C.T."/>
            <person name="Hug L.A."/>
            <person name="Sharon I."/>
            <person name="Castelle C.J."/>
            <person name="Probst A.J."/>
            <person name="Thomas B.C."/>
            <person name="Singh A."/>
            <person name="Wilkins M.J."/>
            <person name="Karaoz U."/>
            <person name="Brodie E.L."/>
            <person name="Williams K.H."/>
            <person name="Hubbard S.S."/>
            <person name="Banfield J.F."/>
        </authorList>
    </citation>
    <scope>NUCLEOTIDE SEQUENCE [LARGE SCALE GENOMIC DNA]</scope>
</reference>
<sequence length="250" mass="28791">MKNKLLKEWGAYKPIKPPYILKGDKALLSFSKHSLYTNYNTFIKNHHPADTKTIHLGLLPVPYAGNLAKAKIFILLLNPGFKPINYFTEYNHKPYRQALLNNLKQKNLDAKYPFLFLNPSFLWTGGGSYWSQKFGKIIEEIMGQKGWEYQKALSHISQKVAIIQSFPYHSGKYSLTKKETKKLASPKLAREYVRNVLKKKAESGKILVLVTRHAKAWGIEGRNIINFKGPDARAAHLVKYQKKILEYLDI</sequence>
<dbReference type="AlphaFoldDB" id="A0A1F5RIY1"/>
<dbReference type="EMBL" id="MFFM01000009">
    <property type="protein sequence ID" value="OGF14001.1"/>
    <property type="molecule type" value="Genomic_DNA"/>
</dbReference>